<dbReference type="Gene3D" id="3.40.50.300">
    <property type="entry name" value="P-loop containing nucleotide triphosphate hydrolases"/>
    <property type="match status" value="1"/>
</dbReference>
<dbReference type="EMBL" id="JAODUP010000181">
    <property type="protein sequence ID" value="KAK2157918.1"/>
    <property type="molecule type" value="Genomic_DNA"/>
</dbReference>
<organism evidence="1 2">
    <name type="scientific">Paralvinella palmiformis</name>
    <dbReference type="NCBI Taxonomy" id="53620"/>
    <lineage>
        <taxon>Eukaryota</taxon>
        <taxon>Metazoa</taxon>
        <taxon>Spiralia</taxon>
        <taxon>Lophotrochozoa</taxon>
        <taxon>Annelida</taxon>
        <taxon>Polychaeta</taxon>
        <taxon>Sedentaria</taxon>
        <taxon>Canalipalpata</taxon>
        <taxon>Terebellida</taxon>
        <taxon>Terebelliformia</taxon>
        <taxon>Alvinellidae</taxon>
        <taxon>Paralvinella</taxon>
    </lineage>
</organism>
<dbReference type="InterPro" id="IPR027417">
    <property type="entry name" value="P-loop_NTPase"/>
</dbReference>
<comment type="caution">
    <text evidence="1">The sequence shown here is derived from an EMBL/GenBank/DDBJ whole genome shotgun (WGS) entry which is preliminary data.</text>
</comment>
<dbReference type="Pfam" id="PF08477">
    <property type="entry name" value="Roc"/>
    <property type="match status" value="1"/>
</dbReference>
<keyword evidence="2" id="KW-1185">Reference proteome</keyword>
<evidence type="ECO:0008006" key="3">
    <source>
        <dbReference type="Google" id="ProtNLM"/>
    </source>
</evidence>
<name>A0AAD9JSR1_9ANNE</name>
<dbReference type="Proteomes" id="UP001208570">
    <property type="component" value="Unassembled WGS sequence"/>
</dbReference>
<accession>A0AAD9JSR1</accession>
<reference evidence="1" key="1">
    <citation type="journal article" date="2023" name="Mol. Biol. Evol.">
        <title>Third-Generation Sequencing Reveals the Adaptive Role of the Epigenome in Three Deep-Sea Polychaetes.</title>
        <authorList>
            <person name="Perez M."/>
            <person name="Aroh O."/>
            <person name="Sun Y."/>
            <person name="Lan Y."/>
            <person name="Juniper S.K."/>
            <person name="Young C.R."/>
            <person name="Angers B."/>
            <person name="Qian P.Y."/>
        </authorList>
    </citation>
    <scope>NUCLEOTIDE SEQUENCE</scope>
    <source>
        <strain evidence="1">P08H-3</strain>
    </source>
</reference>
<dbReference type="AlphaFoldDB" id="A0AAD9JSR1"/>
<gene>
    <name evidence="1" type="ORF">LSH36_181g01035</name>
</gene>
<sequence length="133" mass="14952">MLRIVELRKKPILREETRTLPQMPFLGEKNKTGTTRRGHPEECLVISGNFSKSTQMSTKLSPESVRNIDKDLYHNTPAVSRGRQTGSGRLGRTFVFKVLLIGDQASGKTSLVYRYISGTYIPNYKATLGGKYD</sequence>
<protein>
    <recommendedName>
        <fullName evidence="3">Small monomeric GTPase</fullName>
    </recommendedName>
</protein>
<evidence type="ECO:0000313" key="2">
    <source>
        <dbReference type="Proteomes" id="UP001208570"/>
    </source>
</evidence>
<dbReference type="SUPFAM" id="SSF52540">
    <property type="entry name" value="P-loop containing nucleoside triphosphate hydrolases"/>
    <property type="match status" value="1"/>
</dbReference>
<dbReference type="PRINTS" id="PR00449">
    <property type="entry name" value="RASTRNSFRMNG"/>
</dbReference>
<proteinExistence type="predicted"/>
<evidence type="ECO:0000313" key="1">
    <source>
        <dbReference type="EMBL" id="KAK2157918.1"/>
    </source>
</evidence>